<comment type="caution">
    <text evidence="2">The sequence shown here is derived from an EMBL/GenBank/DDBJ whole genome shotgun (WGS) entry which is preliminary data.</text>
</comment>
<keyword evidence="1" id="KW-0472">Membrane</keyword>
<keyword evidence="3" id="KW-1185">Reference proteome</keyword>
<evidence type="ECO:0000256" key="1">
    <source>
        <dbReference type="SAM" id="Phobius"/>
    </source>
</evidence>
<accession>A0A9W9P0I3</accession>
<dbReference type="GeneID" id="83202703"/>
<keyword evidence="1" id="KW-1133">Transmembrane helix</keyword>
<dbReference type="EMBL" id="JAPQKS010000004">
    <property type="protein sequence ID" value="KAJ5233148.1"/>
    <property type="molecule type" value="Genomic_DNA"/>
</dbReference>
<feature type="transmembrane region" description="Helical" evidence="1">
    <location>
        <begin position="35"/>
        <end position="61"/>
    </location>
</feature>
<evidence type="ECO:0000313" key="2">
    <source>
        <dbReference type="EMBL" id="KAJ5233148.1"/>
    </source>
</evidence>
<reference evidence="2" key="1">
    <citation type="submission" date="2022-11" db="EMBL/GenBank/DDBJ databases">
        <authorList>
            <person name="Petersen C."/>
        </authorList>
    </citation>
    <scope>NUCLEOTIDE SEQUENCE</scope>
    <source>
        <strain evidence="2">IBT 19713</strain>
    </source>
</reference>
<dbReference type="Pfam" id="PF06912">
    <property type="entry name" value="DUF1275"/>
    <property type="match status" value="1"/>
</dbReference>
<dbReference type="PANTHER" id="PTHR37488">
    <property type="entry name" value="DUF1275 DOMAIN-CONTAINING PROTEIN"/>
    <property type="match status" value="1"/>
</dbReference>
<keyword evidence="1" id="KW-0812">Transmembrane</keyword>
<feature type="transmembrane region" description="Helical" evidence="1">
    <location>
        <begin position="111"/>
        <end position="134"/>
    </location>
</feature>
<dbReference type="InterPro" id="IPR010699">
    <property type="entry name" value="DUF1275"/>
</dbReference>
<dbReference type="PANTHER" id="PTHR37488:SF1">
    <property type="entry name" value="DUF1275 DOMAIN PROTEIN"/>
    <property type="match status" value="1"/>
</dbReference>
<proteinExistence type="predicted"/>
<reference evidence="2" key="2">
    <citation type="journal article" date="2023" name="IMA Fungus">
        <title>Comparative genomic study of the Penicillium genus elucidates a diverse pangenome and 15 lateral gene transfer events.</title>
        <authorList>
            <person name="Petersen C."/>
            <person name="Sorensen T."/>
            <person name="Nielsen M.R."/>
            <person name="Sondergaard T.E."/>
            <person name="Sorensen J.L."/>
            <person name="Fitzpatrick D.A."/>
            <person name="Frisvad J.C."/>
            <person name="Nielsen K.L."/>
        </authorList>
    </citation>
    <scope>NUCLEOTIDE SEQUENCE</scope>
    <source>
        <strain evidence="2">IBT 19713</strain>
    </source>
</reference>
<feature type="transmembrane region" description="Helical" evidence="1">
    <location>
        <begin position="81"/>
        <end position="99"/>
    </location>
</feature>
<organism evidence="2 3">
    <name type="scientific">Penicillium chermesinum</name>
    <dbReference type="NCBI Taxonomy" id="63820"/>
    <lineage>
        <taxon>Eukaryota</taxon>
        <taxon>Fungi</taxon>
        <taxon>Dikarya</taxon>
        <taxon>Ascomycota</taxon>
        <taxon>Pezizomycotina</taxon>
        <taxon>Eurotiomycetes</taxon>
        <taxon>Eurotiomycetidae</taxon>
        <taxon>Eurotiales</taxon>
        <taxon>Aspergillaceae</taxon>
        <taxon>Penicillium</taxon>
    </lineage>
</organism>
<protein>
    <recommendedName>
        <fullName evidence="4">DUF1275 domain protein</fullName>
    </recommendedName>
</protein>
<dbReference type="Proteomes" id="UP001150941">
    <property type="component" value="Unassembled WGS sequence"/>
</dbReference>
<name>A0A9W9P0I3_9EURO</name>
<gene>
    <name evidence="2" type="ORF">N7468_006104</name>
</gene>
<dbReference type="RefSeq" id="XP_058331140.1">
    <property type="nucleotide sequence ID" value="XM_058475400.1"/>
</dbReference>
<sequence>MPEETDALLGSSRRSRSASLSHYLRDEIDTRHSHWILLVCYVITGLLDSSAVLIWGSFVSMQTGNSVYFGLGLVGPSDDRWIKSGVSIAGFCLGSFVFSTLHRLFPPRHRWVLMSSFLIQVVCIGIAASIVTIYRPTRDTPLGWLVLLLWFLFQHNQAARPWPVGYCDATA</sequence>
<dbReference type="AlphaFoldDB" id="A0A9W9P0I3"/>
<dbReference type="OrthoDB" id="5288586at2759"/>
<evidence type="ECO:0008006" key="4">
    <source>
        <dbReference type="Google" id="ProtNLM"/>
    </source>
</evidence>
<evidence type="ECO:0000313" key="3">
    <source>
        <dbReference type="Proteomes" id="UP001150941"/>
    </source>
</evidence>